<evidence type="ECO:0000256" key="8">
    <source>
        <dbReference type="SAM" id="MobiDB-lite"/>
    </source>
</evidence>
<accession>A0A7G6TUF7</accession>
<dbReference type="Proteomes" id="UP000515291">
    <property type="component" value="Chromosome"/>
</dbReference>
<dbReference type="PROSITE" id="PS00094">
    <property type="entry name" value="C5_MTASE_1"/>
    <property type="match status" value="1"/>
</dbReference>
<dbReference type="EMBL" id="CP050292">
    <property type="protein sequence ID" value="QND70389.1"/>
    <property type="molecule type" value="Genomic_DNA"/>
</dbReference>
<organism evidence="9 10">
    <name type="scientific">Tardiphaga robiniae</name>
    <dbReference type="NCBI Taxonomy" id="943830"/>
    <lineage>
        <taxon>Bacteria</taxon>
        <taxon>Pseudomonadati</taxon>
        <taxon>Pseudomonadota</taxon>
        <taxon>Alphaproteobacteria</taxon>
        <taxon>Hyphomicrobiales</taxon>
        <taxon>Nitrobacteraceae</taxon>
        <taxon>Tardiphaga</taxon>
    </lineage>
</organism>
<dbReference type="InterPro" id="IPR050750">
    <property type="entry name" value="C5-MTase"/>
</dbReference>
<feature type="active site" evidence="7">
    <location>
        <position position="142"/>
    </location>
</feature>
<feature type="region of interest" description="Disordered" evidence="8">
    <location>
        <begin position="458"/>
        <end position="477"/>
    </location>
</feature>
<keyword evidence="3 7" id="KW-0808">Transferase</keyword>
<dbReference type="InterPro" id="IPR018117">
    <property type="entry name" value="C5_DNA_meth_AS"/>
</dbReference>
<comment type="similarity">
    <text evidence="7">Belongs to the class I-like SAM-binding methyltransferase superfamily. C5-methyltransferase family.</text>
</comment>
<evidence type="ECO:0000256" key="6">
    <source>
        <dbReference type="ARBA" id="ARBA00047422"/>
    </source>
</evidence>
<evidence type="ECO:0000313" key="10">
    <source>
        <dbReference type="Proteomes" id="UP000515291"/>
    </source>
</evidence>
<dbReference type="PRINTS" id="PR00105">
    <property type="entry name" value="C5METTRFRASE"/>
</dbReference>
<dbReference type="PROSITE" id="PS51679">
    <property type="entry name" value="SAM_MT_C5"/>
    <property type="match status" value="1"/>
</dbReference>
<evidence type="ECO:0000256" key="1">
    <source>
        <dbReference type="ARBA" id="ARBA00011975"/>
    </source>
</evidence>
<dbReference type="Pfam" id="PF00145">
    <property type="entry name" value="DNA_methylase"/>
    <property type="match status" value="2"/>
</dbReference>
<evidence type="ECO:0000256" key="3">
    <source>
        <dbReference type="ARBA" id="ARBA00022679"/>
    </source>
</evidence>
<protein>
    <recommendedName>
        <fullName evidence="1">DNA (cytosine-5-)-methyltransferase</fullName>
        <ecNumber evidence="1">2.1.1.37</ecNumber>
    </recommendedName>
</protein>
<gene>
    <name evidence="9" type="ORF">HB776_03380</name>
</gene>
<dbReference type="Gene3D" id="3.40.50.150">
    <property type="entry name" value="Vaccinia Virus protein VP39"/>
    <property type="match status" value="1"/>
</dbReference>
<dbReference type="InterPro" id="IPR001525">
    <property type="entry name" value="C5_MeTfrase"/>
</dbReference>
<evidence type="ECO:0000256" key="4">
    <source>
        <dbReference type="ARBA" id="ARBA00022691"/>
    </source>
</evidence>
<dbReference type="GO" id="GO:0009307">
    <property type="term" value="P:DNA restriction-modification system"/>
    <property type="evidence" value="ECO:0007669"/>
    <property type="project" value="UniProtKB-KW"/>
</dbReference>
<dbReference type="GO" id="GO:0032259">
    <property type="term" value="P:methylation"/>
    <property type="evidence" value="ECO:0007669"/>
    <property type="project" value="UniProtKB-KW"/>
</dbReference>
<dbReference type="InterPro" id="IPR029063">
    <property type="entry name" value="SAM-dependent_MTases_sf"/>
</dbReference>
<keyword evidence="2 7" id="KW-0489">Methyltransferase</keyword>
<evidence type="ECO:0000313" key="9">
    <source>
        <dbReference type="EMBL" id="QND70389.1"/>
    </source>
</evidence>
<dbReference type="RefSeq" id="WP_184515087.1">
    <property type="nucleotide sequence ID" value="NZ_CP050292.1"/>
</dbReference>
<keyword evidence="4 7" id="KW-0949">S-adenosyl-L-methionine</keyword>
<dbReference type="KEGG" id="trb:HB776_03380"/>
<dbReference type="PANTHER" id="PTHR46098:SF1">
    <property type="entry name" value="TRNA (CYTOSINE(38)-C(5))-METHYLTRANSFERASE"/>
    <property type="match status" value="1"/>
</dbReference>
<dbReference type="PANTHER" id="PTHR46098">
    <property type="entry name" value="TRNA (CYTOSINE(38)-C(5))-METHYLTRANSFERASE"/>
    <property type="match status" value="1"/>
</dbReference>
<evidence type="ECO:0000256" key="7">
    <source>
        <dbReference type="PROSITE-ProRule" id="PRU01016"/>
    </source>
</evidence>
<keyword evidence="5" id="KW-0680">Restriction system</keyword>
<evidence type="ECO:0000256" key="2">
    <source>
        <dbReference type="ARBA" id="ARBA00022603"/>
    </source>
</evidence>
<evidence type="ECO:0000256" key="5">
    <source>
        <dbReference type="ARBA" id="ARBA00022747"/>
    </source>
</evidence>
<dbReference type="SUPFAM" id="SSF53335">
    <property type="entry name" value="S-adenosyl-L-methionine-dependent methyltransferases"/>
    <property type="match status" value="1"/>
</dbReference>
<reference evidence="10" key="1">
    <citation type="journal article" date="2020" name="Mol. Plant Microbe">
        <title>Rhizobial microsymbionts of the narrowly endemic Oxytropis species growing in Kamchatka are characterized by significant genetic diversity and possess a set of genes that are associated with T3SS and T6SS secretion systems and can affect the development of symbiosis.</title>
        <authorList>
            <person name="Safronova V."/>
            <person name="Guro P."/>
            <person name="Sazanova A."/>
            <person name="Kuznetsova I."/>
            <person name="Belimov A."/>
            <person name="Yakubov V."/>
            <person name="Chirak E."/>
            <person name="Afonin A."/>
            <person name="Gogolev Y."/>
            <person name="Andronov E."/>
            <person name="Tikhonovich I."/>
        </authorList>
    </citation>
    <scope>NUCLEOTIDE SEQUENCE [LARGE SCALE GENOMIC DNA]</scope>
    <source>
        <strain evidence="10">581</strain>
    </source>
</reference>
<dbReference type="AlphaFoldDB" id="A0A7G6TUF7"/>
<dbReference type="Gene3D" id="3.90.120.10">
    <property type="entry name" value="DNA Methylase, subunit A, domain 2"/>
    <property type="match status" value="1"/>
</dbReference>
<name>A0A7G6TUF7_9BRAD</name>
<proteinExistence type="inferred from homology"/>
<dbReference type="EC" id="2.1.1.37" evidence="1"/>
<comment type="catalytic activity">
    <reaction evidence="6">
        <text>a 2'-deoxycytidine in DNA + S-adenosyl-L-methionine = a 5-methyl-2'-deoxycytidine in DNA + S-adenosyl-L-homocysteine + H(+)</text>
        <dbReference type="Rhea" id="RHEA:13681"/>
        <dbReference type="Rhea" id="RHEA-COMP:11369"/>
        <dbReference type="Rhea" id="RHEA-COMP:11370"/>
        <dbReference type="ChEBI" id="CHEBI:15378"/>
        <dbReference type="ChEBI" id="CHEBI:57856"/>
        <dbReference type="ChEBI" id="CHEBI:59789"/>
        <dbReference type="ChEBI" id="CHEBI:85452"/>
        <dbReference type="ChEBI" id="CHEBI:85454"/>
        <dbReference type="EC" id="2.1.1.37"/>
    </reaction>
</comment>
<dbReference type="REBASE" id="440492">
    <property type="entry name" value="M.Tro581ORF3380P"/>
</dbReference>
<sequence>MDTSFHGEEWIYDASYCGGPPRRVMSTFSGIGAASISWKPDAFVLIDDKKIPQFEFVAYAEIEPFPCHVLHYRRGTSRPKYMPDPLEQGITQEEEKARKARIADVSQLPTTGIVNFGDITQITDDDLRALGCIDILEGGSPCQAFSVAGERHGLNDPRGNLLLAFCRLAERMREINGLQYVVWENVHGVLSDETNGFGCLLASLAGEQEGPLQPPGRRWTNAGRVSGPDCRQVAWRTIQASHWGVPQRRKRIFVVASLRAGGVEFGTADDVLFESEGSGWHPNQSRKTRQVVVSTYRSGDRLAYRSATERYRDPDVLARLDAEASIDWLKPARTIGTAPYAIDMKSQPYASHTAYALTAKNEGNPPAVVYALADDYSPKASKDSAFALMAGSRSGGGRKQMVVHPRTAGAPCASGAGTARTAGMASETDFVVITKPVLRETVIQPLPSVTRDIALSTKTGKAHNQDAQPITNEEGDQNPENWVVRRFTPLECERLQGFPDHWTDVPFKGKLATDGHRYKAIGNSMACPVMSFIGDSLETMICVQEAWEVAPDWVKHPKRKRGRPLLNGSCSMSAAERQRNRRARLRQLNGDA</sequence>
<dbReference type="GO" id="GO:0003886">
    <property type="term" value="F:DNA (cytosine-5-)-methyltransferase activity"/>
    <property type="evidence" value="ECO:0007669"/>
    <property type="project" value="UniProtKB-EC"/>
</dbReference>